<name>A0AAV8WF33_9CUCU</name>
<dbReference type="Pfam" id="PF19031">
    <property type="entry name" value="Intu_longin_1"/>
    <property type="match status" value="1"/>
</dbReference>
<reference evidence="3 4" key="1">
    <citation type="journal article" date="2023" name="Insect Mol. Biol.">
        <title>Genome sequencing provides insights into the evolution of gene families encoding plant cell wall-degrading enzymes in longhorned beetles.</title>
        <authorList>
            <person name="Shin N.R."/>
            <person name="Okamura Y."/>
            <person name="Kirsch R."/>
            <person name="Pauchet Y."/>
        </authorList>
    </citation>
    <scope>NUCLEOTIDE SEQUENCE [LARGE SCALE GENOMIC DNA]</scope>
    <source>
        <strain evidence="3">EAD_L_NR</strain>
    </source>
</reference>
<evidence type="ECO:0000313" key="3">
    <source>
        <dbReference type="EMBL" id="KAJ8925239.1"/>
    </source>
</evidence>
<dbReference type="InterPro" id="IPR026091">
    <property type="entry name" value="HPS4"/>
</dbReference>
<evidence type="ECO:0000259" key="2">
    <source>
        <dbReference type="Pfam" id="PF19033"/>
    </source>
</evidence>
<dbReference type="InterPro" id="IPR043989">
    <property type="entry name" value="CCZ1/INTU/HSP4_longin_3"/>
</dbReference>
<dbReference type="Proteomes" id="UP001159042">
    <property type="component" value="Unassembled WGS sequence"/>
</dbReference>
<dbReference type="GO" id="GO:0005765">
    <property type="term" value="C:lysosomal membrane"/>
    <property type="evidence" value="ECO:0007669"/>
    <property type="project" value="TreeGrafter"/>
</dbReference>
<keyword evidence="4" id="KW-1185">Reference proteome</keyword>
<dbReference type="GO" id="GO:0031267">
    <property type="term" value="F:small GTPase binding"/>
    <property type="evidence" value="ECO:0007669"/>
    <property type="project" value="TreeGrafter"/>
</dbReference>
<organism evidence="3 4">
    <name type="scientific">Exocentrus adspersus</name>
    <dbReference type="NCBI Taxonomy" id="1586481"/>
    <lineage>
        <taxon>Eukaryota</taxon>
        <taxon>Metazoa</taxon>
        <taxon>Ecdysozoa</taxon>
        <taxon>Arthropoda</taxon>
        <taxon>Hexapoda</taxon>
        <taxon>Insecta</taxon>
        <taxon>Pterygota</taxon>
        <taxon>Neoptera</taxon>
        <taxon>Endopterygota</taxon>
        <taxon>Coleoptera</taxon>
        <taxon>Polyphaga</taxon>
        <taxon>Cucujiformia</taxon>
        <taxon>Chrysomeloidea</taxon>
        <taxon>Cerambycidae</taxon>
        <taxon>Lamiinae</taxon>
        <taxon>Acanthocinini</taxon>
        <taxon>Exocentrus</taxon>
    </lineage>
</organism>
<dbReference type="GO" id="GO:0006605">
    <property type="term" value="P:protein targeting"/>
    <property type="evidence" value="ECO:0007669"/>
    <property type="project" value="TreeGrafter"/>
</dbReference>
<dbReference type="EMBL" id="JANEYG010000002">
    <property type="protein sequence ID" value="KAJ8925239.1"/>
    <property type="molecule type" value="Genomic_DNA"/>
</dbReference>
<protein>
    <recommendedName>
        <fullName evidence="5">Hermansky-Pudlak syndrome 4 protein</fullName>
    </recommendedName>
</protein>
<evidence type="ECO:0008006" key="5">
    <source>
        <dbReference type="Google" id="ProtNLM"/>
    </source>
</evidence>
<dbReference type="GO" id="GO:0031410">
    <property type="term" value="C:cytoplasmic vesicle"/>
    <property type="evidence" value="ECO:0007669"/>
    <property type="project" value="TreeGrafter"/>
</dbReference>
<dbReference type="Pfam" id="PF19033">
    <property type="entry name" value="Intu_longin_3"/>
    <property type="match status" value="1"/>
</dbReference>
<sequence length="815" mass="91346">MTCDKQQILQLIIYTLSRETIITFVYDTQMLQQEVDDPASAILYFHPTWVSDQQKAALCGQIVGTIQCVKNILSTPEVVSLQSGKFSVIEKGRYLLAVGTDRNINDWLLKHRARTLYSLVNFFHKDFELLASIYKNGSLSAKLYHMFETYLKMIAFGGNIFSHIPSLSLPKSASSVFLEAVHLLQCCQEFNHVLGGLILYHNKVVATQLGANLSKLLVLADPYRIKCPAEVAEVSYDTPLGVQLLQVYICNRDYSKLLESSLKNENICQYLGNKSIKKNYNKVQDAPIVSAMKRDQSLIFTAVPEEGPVSSADPPFVITKKVRPKFLNLKSISIESSVKVIPVKQAVTTPFHGQTSVCSTPMTELKKFVHQNPLSICRNDDATNGIFENGNKTEIEFKGDKFLSEAALKESVPYVNITSNVDCGKRYKSLFDIHGVSKDASPQYLNVKGPVHLDLSPVKKGTGIKKRFKTIADPTFPVFKTDGTVISHPYYNMYLKNNLEIVQLDAETNHSKEFHVCAKKNRAEQEQEITKTISRIDTLDKLPKVSMRNNKEHRKSLTLPLKSFGTDTTQTPSEPLMKRYSSGVQLTPLMSKLSMLAFEERSSGFCSGETTPCDYRGLTPTQPNYFACHKYKGGNRETGGAKTEGNRSLQKCLMFVCGQQDVVLVVLLKEECFEESGTVRKLWDVCTEHLGKLEKQLNYCMESQSGDNTHESEPYSYLCLDSVWDTVKRGGPWGTNDLGALNIMHSNFDEVHTMTEVMMRGGDSVIYGYHCGPSEVYYHESASTTAGLPPPADPLGLVQLKAKRRLERDHSIILL</sequence>
<feature type="domain" description="CCZ1/INTU/HSP4 first Longin" evidence="1">
    <location>
        <begin position="22"/>
        <end position="124"/>
    </location>
</feature>
<dbReference type="GO" id="GO:0016192">
    <property type="term" value="P:vesicle-mediated transport"/>
    <property type="evidence" value="ECO:0007669"/>
    <property type="project" value="InterPro"/>
</dbReference>
<gene>
    <name evidence="3" type="ORF">NQ315_001426</name>
</gene>
<comment type="caution">
    <text evidence="3">The sequence shown here is derived from an EMBL/GenBank/DDBJ whole genome shotgun (WGS) entry which is preliminary data.</text>
</comment>
<dbReference type="PANTHER" id="PTHR14407:SF9">
    <property type="entry name" value="BLOC-3 COMPLEX MEMBER HPS4"/>
    <property type="match status" value="1"/>
</dbReference>
<accession>A0AAV8WF33</accession>
<feature type="domain" description="CCZ1/INTU/HPS4 third Longin" evidence="2">
    <location>
        <begin position="712"/>
        <end position="805"/>
    </location>
</feature>
<dbReference type="AlphaFoldDB" id="A0AAV8WF33"/>
<dbReference type="GO" id="GO:0031085">
    <property type="term" value="C:BLOC-3 complex"/>
    <property type="evidence" value="ECO:0007669"/>
    <property type="project" value="TreeGrafter"/>
</dbReference>
<proteinExistence type="predicted"/>
<evidence type="ECO:0000259" key="1">
    <source>
        <dbReference type="Pfam" id="PF19031"/>
    </source>
</evidence>
<dbReference type="PANTHER" id="PTHR14407">
    <property type="entry name" value="HERMANSKY-PUDLAK SYNDROME 4 PROTEIN LIGHT-EAR PROTEIN-RELATED"/>
    <property type="match status" value="1"/>
</dbReference>
<dbReference type="InterPro" id="IPR043987">
    <property type="entry name" value="CCZ1/INTU/HSP4_longin_1"/>
</dbReference>
<evidence type="ECO:0000313" key="4">
    <source>
        <dbReference type="Proteomes" id="UP001159042"/>
    </source>
</evidence>
<dbReference type="GO" id="GO:0005085">
    <property type="term" value="F:guanyl-nucleotide exchange factor activity"/>
    <property type="evidence" value="ECO:0007669"/>
    <property type="project" value="TreeGrafter"/>
</dbReference>